<protein>
    <recommendedName>
        <fullName evidence="6">Putative aliphatic sulfonates-binding protein</fullName>
    </recommendedName>
</protein>
<evidence type="ECO:0000256" key="2">
    <source>
        <dbReference type="ARBA" id="ARBA00010742"/>
    </source>
</evidence>
<evidence type="ECO:0000256" key="1">
    <source>
        <dbReference type="ARBA" id="ARBA00004418"/>
    </source>
</evidence>
<dbReference type="InterPro" id="IPR015168">
    <property type="entry name" value="SsuA/THI5"/>
</dbReference>
<dbReference type="Gene3D" id="3.40.190.10">
    <property type="entry name" value="Periplasmic binding protein-like II"/>
    <property type="match status" value="2"/>
</dbReference>
<proteinExistence type="inferred from homology"/>
<keyword evidence="4" id="KW-0732">Signal</keyword>
<evidence type="ECO:0000256" key="3">
    <source>
        <dbReference type="ARBA" id="ARBA00022448"/>
    </source>
</evidence>
<comment type="subcellular location">
    <subcellularLocation>
        <location evidence="1">Periplasm</location>
    </subcellularLocation>
</comment>
<dbReference type="EMBL" id="CADCWJ010000029">
    <property type="protein sequence ID" value="CAA9541194.1"/>
    <property type="molecule type" value="Genomic_DNA"/>
</dbReference>
<dbReference type="PANTHER" id="PTHR30024:SF21">
    <property type="entry name" value="ABC TRANSPORTER SUBSTRATE-BINDING PROTEIN"/>
    <property type="match status" value="1"/>
</dbReference>
<dbReference type="PROSITE" id="PS51318">
    <property type="entry name" value="TAT"/>
    <property type="match status" value="1"/>
</dbReference>
<evidence type="ECO:0000256" key="4">
    <source>
        <dbReference type="ARBA" id="ARBA00022729"/>
    </source>
</evidence>
<organism evidence="8">
    <name type="scientific">uncultured Thermomicrobiales bacterium</name>
    <dbReference type="NCBI Taxonomy" id="1645740"/>
    <lineage>
        <taxon>Bacteria</taxon>
        <taxon>Pseudomonadati</taxon>
        <taxon>Thermomicrobiota</taxon>
        <taxon>Thermomicrobia</taxon>
        <taxon>Thermomicrobiales</taxon>
        <taxon>environmental samples</taxon>
    </lineage>
</organism>
<evidence type="ECO:0000256" key="6">
    <source>
        <dbReference type="ARBA" id="ARBA00070228"/>
    </source>
</evidence>
<dbReference type="Pfam" id="PF09084">
    <property type="entry name" value="NMT1"/>
    <property type="match status" value="1"/>
</dbReference>
<feature type="domain" description="SsuA/THI5-like" evidence="7">
    <location>
        <begin position="83"/>
        <end position="274"/>
    </location>
</feature>
<evidence type="ECO:0000256" key="5">
    <source>
        <dbReference type="ARBA" id="ARBA00055538"/>
    </source>
</evidence>
<keyword evidence="3" id="KW-0813">Transport</keyword>
<dbReference type="FunFam" id="3.40.190.10:FF:000050">
    <property type="entry name" value="Sulfonate ABC transporter substrate-binding protein"/>
    <property type="match status" value="1"/>
</dbReference>
<reference evidence="8" key="1">
    <citation type="submission" date="2020-02" db="EMBL/GenBank/DDBJ databases">
        <authorList>
            <person name="Meier V. D."/>
        </authorList>
    </citation>
    <scope>NUCLEOTIDE SEQUENCE</scope>
    <source>
        <strain evidence="8">AVDCRST_MAG87</strain>
    </source>
</reference>
<dbReference type="GO" id="GO:0016020">
    <property type="term" value="C:membrane"/>
    <property type="evidence" value="ECO:0007669"/>
    <property type="project" value="InterPro"/>
</dbReference>
<dbReference type="InterPro" id="IPR006311">
    <property type="entry name" value="TAT_signal"/>
</dbReference>
<name>A0A6J4U5M1_9BACT</name>
<dbReference type="InterPro" id="IPR010067">
    <property type="entry name" value="ABC_SsuA_sub-bd"/>
</dbReference>
<sequence length="375" mass="39625">MTSRTMAARSTSLPADAALTRRRLLTVAAGGALIASTPAFGARTASAQDGGAPERVRVDYAYYNPSSLVLRRNGWLEEDLGAENIAVEWTLSAGSNKANEFLRSDAVDFGSTAGAAALLAKANGSEIQAVYIYSQPEWTALVVAADSDITTVEQLAGKKVAATKGTDPYFFLLQALREAGLSEADVEVVNVQHADGRTALERGDVDAWAGLDPHMAGSELEAGSKLIYRNVAFNTWGFLNARQAFIDSYPTYVERVLTQYERARNWILENPDEAATILSEEAQISIEVANKELDERTNLEIDVVPGDAQRASLEPVIPIFEDEAQLQPGADANAALDALFAPQFAAAVATPAAGAGTPAVATPVEATPAVATPAG</sequence>
<dbReference type="PANTHER" id="PTHR30024">
    <property type="entry name" value="ALIPHATIC SULFONATES-BINDING PROTEIN-RELATED"/>
    <property type="match status" value="1"/>
</dbReference>
<evidence type="ECO:0000259" key="7">
    <source>
        <dbReference type="Pfam" id="PF09084"/>
    </source>
</evidence>
<dbReference type="AlphaFoldDB" id="A0A6J4U5M1"/>
<dbReference type="SUPFAM" id="SSF53850">
    <property type="entry name" value="Periplasmic binding protein-like II"/>
    <property type="match status" value="1"/>
</dbReference>
<comment type="similarity">
    <text evidence="2">Belongs to the bacterial solute-binding protein SsuA/TauA family.</text>
</comment>
<gene>
    <name evidence="8" type="ORF">AVDCRST_MAG87-104</name>
</gene>
<comment type="function">
    <text evidence="5">Part of a binding-protein-dependent transport system for aliphatic sulfonates. Putative binding protein.</text>
</comment>
<dbReference type="GO" id="GO:0042626">
    <property type="term" value="F:ATPase-coupled transmembrane transporter activity"/>
    <property type="evidence" value="ECO:0007669"/>
    <property type="project" value="InterPro"/>
</dbReference>
<dbReference type="NCBIfam" id="TIGR01728">
    <property type="entry name" value="SsuA_fam"/>
    <property type="match status" value="1"/>
</dbReference>
<evidence type="ECO:0000313" key="8">
    <source>
        <dbReference type="EMBL" id="CAA9541194.1"/>
    </source>
</evidence>
<accession>A0A6J4U5M1</accession>
<dbReference type="GO" id="GO:0042597">
    <property type="term" value="C:periplasmic space"/>
    <property type="evidence" value="ECO:0007669"/>
    <property type="project" value="UniProtKB-SubCell"/>
</dbReference>